<dbReference type="RefSeq" id="WP_188752178.1">
    <property type="nucleotide sequence ID" value="NZ_BMIJ01000011.1"/>
</dbReference>
<evidence type="ECO:0000313" key="2">
    <source>
        <dbReference type="EMBL" id="GGC11363.1"/>
    </source>
</evidence>
<evidence type="ECO:0000313" key="3">
    <source>
        <dbReference type="Proteomes" id="UP000629025"/>
    </source>
</evidence>
<sequence length="155" mass="17276">MEGTQTTSKSRLTLWLIWLIALLPMLGAGIAYQFQLPVTSGQVNRGELLVPVQTLSQWGGSAELFTGHWTLVFRHDGDCDVACDQQLQSLRSVHDALGRDADRVRVEHLQSTTLLESGIWVVDPNGNLVLRYTQEQLGEPLLEDLKRLLKVSKLG</sequence>
<evidence type="ECO:0000256" key="1">
    <source>
        <dbReference type="SAM" id="Phobius"/>
    </source>
</evidence>
<keyword evidence="1" id="KW-0472">Membrane</keyword>
<dbReference type="InterPro" id="IPR036249">
    <property type="entry name" value="Thioredoxin-like_sf"/>
</dbReference>
<gene>
    <name evidence="2" type="ORF">GCM10011352_42310</name>
</gene>
<evidence type="ECO:0008006" key="4">
    <source>
        <dbReference type="Google" id="ProtNLM"/>
    </source>
</evidence>
<comment type="caution">
    <text evidence="2">The sequence shown here is derived from an EMBL/GenBank/DDBJ whole genome shotgun (WGS) entry which is preliminary data.</text>
</comment>
<feature type="transmembrane region" description="Helical" evidence="1">
    <location>
        <begin position="12"/>
        <end position="34"/>
    </location>
</feature>
<organism evidence="2 3">
    <name type="scientific">Marinobacterium zhoushanense</name>
    <dbReference type="NCBI Taxonomy" id="1679163"/>
    <lineage>
        <taxon>Bacteria</taxon>
        <taxon>Pseudomonadati</taxon>
        <taxon>Pseudomonadota</taxon>
        <taxon>Gammaproteobacteria</taxon>
        <taxon>Oceanospirillales</taxon>
        <taxon>Oceanospirillaceae</taxon>
        <taxon>Marinobacterium</taxon>
    </lineage>
</organism>
<dbReference type="Proteomes" id="UP000629025">
    <property type="component" value="Unassembled WGS sequence"/>
</dbReference>
<reference evidence="3" key="1">
    <citation type="journal article" date="2019" name="Int. J. Syst. Evol. Microbiol.">
        <title>The Global Catalogue of Microorganisms (GCM) 10K type strain sequencing project: providing services to taxonomists for standard genome sequencing and annotation.</title>
        <authorList>
            <consortium name="The Broad Institute Genomics Platform"/>
            <consortium name="The Broad Institute Genome Sequencing Center for Infectious Disease"/>
            <person name="Wu L."/>
            <person name="Ma J."/>
        </authorList>
    </citation>
    <scope>NUCLEOTIDE SEQUENCE [LARGE SCALE GENOMIC DNA]</scope>
    <source>
        <strain evidence="3">CGMCC 1.15341</strain>
    </source>
</reference>
<dbReference type="EMBL" id="BMIJ01000011">
    <property type="protein sequence ID" value="GGC11363.1"/>
    <property type="molecule type" value="Genomic_DNA"/>
</dbReference>
<keyword evidence="1" id="KW-0812">Transmembrane</keyword>
<proteinExistence type="predicted"/>
<dbReference type="SUPFAM" id="SSF52833">
    <property type="entry name" value="Thioredoxin-like"/>
    <property type="match status" value="1"/>
</dbReference>
<name>A0ABQ1KXW8_9GAMM</name>
<keyword evidence="1" id="KW-1133">Transmembrane helix</keyword>
<keyword evidence="3" id="KW-1185">Reference proteome</keyword>
<accession>A0ABQ1KXW8</accession>
<protein>
    <recommendedName>
        <fullName evidence="4">Transmembrane protein</fullName>
    </recommendedName>
</protein>